<evidence type="ECO:0000256" key="2">
    <source>
        <dbReference type="ARBA" id="ARBA00011245"/>
    </source>
</evidence>
<comment type="similarity">
    <text evidence="1 8">Belongs to the NTAQ1 family.</text>
</comment>
<evidence type="ECO:0000256" key="8">
    <source>
        <dbReference type="RuleBase" id="RU367082"/>
    </source>
</evidence>
<keyword evidence="12" id="KW-1185">Reference proteome</keyword>
<sequence length="330" mass="34860">MPSSPPLPPGARYTSCYCEENVYLLAQTFVEEAGASSHAKPWPWEIYVVFISNGGKTVALWSQKARAGVVVWDYHVVLVLRPHANTQGDHEFAACGPSPPPPPHPNAATSQAHSDPAPDGVDQAWVYDFDTTLPVPCPWREYIAGTFPYASDDALADRIDPQFRSLFRVIPAGIYLDYFASDRSHMIVAGSGAAETEAHGGTGTAPEGLHLQNQNASVGSIGSSSAPSYSMPPPPYPPLCGVKAKELGLAHNLMESFVAMDIKPVSVSVAEEEGPAPAAELRSVGSPDHSGAGKAANASATAVQYGQVMDVAGFVRWLSVSGDSDQDLGC</sequence>
<keyword evidence="5 8" id="KW-0378">Hydrolase</keyword>
<protein>
    <recommendedName>
        <fullName evidence="4 8">Protein N-terminal glutamine amidohydrolase</fullName>
        <ecNumber evidence="3 8">3.5.1.122</ecNumber>
    </recommendedName>
    <alternativeName>
        <fullName evidence="6 8">Protein NH2-terminal glutamine deamidase</fullName>
    </alternativeName>
</protein>
<feature type="region of interest" description="Disordered" evidence="9">
    <location>
        <begin position="271"/>
        <end position="295"/>
    </location>
</feature>
<comment type="catalytic activity">
    <reaction evidence="7 8">
        <text>N-terminal L-glutaminyl-[protein] + H2O = N-terminal L-glutamyl-[protein] + NH4(+)</text>
        <dbReference type="Rhea" id="RHEA:50680"/>
        <dbReference type="Rhea" id="RHEA-COMP:12668"/>
        <dbReference type="Rhea" id="RHEA-COMP:12777"/>
        <dbReference type="ChEBI" id="CHEBI:15377"/>
        <dbReference type="ChEBI" id="CHEBI:28938"/>
        <dbReference type="ChEBI" id="CHEBI:64721"/>
        <dbReference type="ChEBI" id="CHEBI:64722"/>
        <dbReference type="EC" id="3.5.1.122"/>
    </reaction>
</comment>
<feature type="region of interest" description="Disordered" evidence="9">
    <location>
        <begin position="90"/>
        <end position="117"/>
    </location>
</feature>
<dbReference type="GO" id="GO:0005829">
    <property type="term" value="C:cytosol"/>
    <property type="evidence" value="ECO:0007669"/>
    <property type="project" value="TreeGrafter"/>
</dbReference>
<evidence type="ECO:0000256" key="1">
    <source>
        <dbReference type="ARBA" id="ARBA00008985"/>
    </source>
</evidence>
<reference evidence="11 12" key="1">
    <citation type="journal article" date="2018" name="Biotechnol. Biofuels">
        <title>Integrative visual omics of the white-rot fungus Polyporus brumalis exposes the biotechnological potential of its oxidative enzymes for delignifying raw plant biomass.</title>
        <authorList>
            <person name="Miyauchi S."/>
            <person name="Rancon A."/>
            <person name="Drula E."/>
            <person name="Hage H."/>
            <person name="Chaduli D."/>
            <person name="Favel A."/>
            <person name="Grisel S."/>
            <person name="Henrissat B."/>
            <person name="Herpoel-Gimbert I."/>
            <person name="Ruiz-Duenas F.J."/>
            <person name="Chevret D."/>
            <person name="Hainaut M."/>
            <person name="Lin J."/>
            <person name="Wang M."/>
            <person name="Pangilinan J."/>
            <person name="Lipzen A."/>
            <person name="Lesage-Meessen L."/>
            <person name="Navarro D."/>
            <person name="Riley R."/>
            <person name="Grigoriev I.V."/>
            <person name="Zhou S."/>
            <person name="Raouche S."/>
            <person name="Rosso M.N."/>
        </authorList>
    </citation>
    <scope>NUCLEOTIDE SEQUENCE [LARGE SCALE GENOMIC DNA]</scope>
    <source>
        <strain evidence="11 12">BRFM 1820</strain>
    </source>
</reference>
<dbReference type="Gene3D" id="3.10.620.10">
    <property type="entry name" value="Protein N-terminal glutamine amidohydrolase, alpha beta roll"/>
    <property type="match status" value="1"/>
</dbReference>
<dbReference type="GO" id="GO:0008418">
    <property type="term" value="F:protein-N-terminal asparagine amidohydrolase activity"/>
    <property type="evidence" value="ECO:0007669"/>
    <property type="project" value="UniProtKB-UniRule"/>
</dbReference>
<organism evidence="11 12">
    <name type="scientific">Lentinus brumalis</name>
    <dbReference type="NCBI Taxonomy" id="2498619"/>
    <lineage>
        <taxon>Eukaryota</taxon>
        <taxon>Fungi</taxon>
        <taxon>Dikarya</taxon>
        <taxon>Basidiomycota</taxon>
        <taxon>Agaricomycotina</taxon>
        <taxon>Agaricomycetes</taxon>
        <taxon>Polyporales</taxon>
        <taxon>Polyporaceae</taxon>
        <taxon>Lentinus</taxon>
    </lineage>
</organism>
<evidence type="ECO:0000256" key="7">
    <source>
        <dbReference type="ARBA" id="ARBA00048768"/>
    </source>
</evidence>
<dbReference type="GO" id="GO:0005634">
    <property type="term" value="C:nucleus"/>
    <property type="evidence" value="ECO:0007669"/>
    <property type="project" value="TreeGrafter"/>
</dbReference>
<evidence type="ECO:0000256" key="3">
    <source>
        <dbReference type="ARBA" id="ARBA00012718"/>
    </source>
</evidence>
<dbReference type="EMBL" id="KZ857389">
    <property type="protein sequence ID" value="RDX52697.1"/>
    <property type="molecule type" value="Genomic_DNA"/>
</dbReference>
<dbReference type="InterPro" id="IPR039733">
    <property type="entry name" value="NTAQ1"/>
</dbReference>
<name>A0A371DJI7_9APHY</name>
<evidence type="ECO:0000259" key="10">
    <source>
        <dbReference type="Pfam" id="PF09764"/>
    </source>
</evidence>
<dbReference type="InterPro" id="IPR023128">
    <property type="entry name" value="Prot_N_Gln_amidohydro_ab_roll"/>
</dbReference>
<proteinExistence type="inferred from homology"/>
<dbReference type="PANTHER" id="PTHR13035:SF0">
    <property type="entry name" value="PROTEIN N-TERMINAL GLUTAMINE AMIDOHYDROLASE"/>
    <property type="match status" value="1"/>
</dbReference>
<accession>A0A371DJI7</accession>
<evidence type="ECO:0000256" key="5">
    <source>
        <dbReference type="ARBA" id="ARBA00022801"/>
    </source>
</evidence>
<evidence type="ECO:0000313" key="11">
    <source>
        <dbReference type="EMBL" id="RDX52697.1"/>
    </source>
</evidence>
<dbReference type="OrthoDB" id="191192at2759"/>
<dbReference type="GO" id="GO:0070773">
    <property type="term" value="F:protein-N-terminal glutamine amidohydrolase activity"/>
    <property type="evidence" value="ECO:0007669"/>
    <property type="project" value="UniProtKB-UniRule"/>
</dbReference>
<dbReference type="PANTHER" id="PTHR13035">
    <property type="entry name" value="PROTEIN N-TERMINAL GLUTAMINE AMIDOHYDROLASE"/>
    <property type="match status" value="1"/>
</dbReference>
<comment type="subunit">
    <text evidence="2 8">Monomer.</text>
</comment>
<comment type="function">
    <text evidence="8">Mediates the side-chain deamidation of N-terminal glutamine residues to glutamate, an important step in N-end rule pathway of protein degradation. Conversion of the resulting N-terminal glutamine to glutamate renders the protein susceptible to arginylation, polyubiquitination and degradation as specified by the N-end rule. Does not act on substrates with internal or C-terminal glutamine and does not act on non-glutamine residues in any position.</text>
</comment>
<gene>
    <name evidence="11" type="ORF">OH76DRAFT_1399945</name>
</gene>
<dbReference type="Pfam" id="PF09764">
    <property type="entry name" value="Nt_Gln_amidase"/>
    <property type="match status" value="1"/>
</dbReference>
<dbReference type="Proteomes" id="UP000256964">
    <property type="component" value="Unassembled WGS sequence"/>
</dbReference>
<dbReference type="InterPro" id="IPR037132">
    <property type="entry name" value="N_Gln_amidohydro_ab_roll_sf"/>
</dbReference>
<evidence type="ECO:0000256" key="4">
    <source>
        <dbReference type="ARBA" id="ARBA00021247"/>
    </source>
</evidence>
<feature type="domain" description="Protein N-terminal glutamine amidohydrolase alpha beta roll" evidence="10">
    <location>
        <begin position="13"/>
        <end position="263"/>
    </location>
</feature>
<dbReference type="AlphaFoldDB" id="A0A371DJI7"/>
<dbReference type="EC" id="3.5.1.122" evidence="3 8"/>
<evidence type="ECO:0000256" key="6">
    <source>
        <dbReference type="ARBA" id="ARBA00029677"/>
    </source>
</evidence>
<evidence type="ECO:0000313" key="12">
    <source>
        <dbReference type="Proteomes" id="UP000256964"/>
    </source>
</evidence>
<evidence type="ECO:0000256" key="9">
    <source>
        <dbReference type="SAM" id="MobiDB-lite"/>
    </source>
</evidence>